<comment type="similarity">
    <text evidence="1">Belongs to the transglutaminase superfamily. Transglutaminase family.</text>
</comment>
<evidence type="ECO:0000256" key="1">
    <source>
        <dbReference type="ARBA" id="ARBA00005968"/>
    </source>
</evidence>
<evidence type="ECO:0000313" key="3">
    <source>
        <dbReference type="EMBL" id="CAI9556367.1"/>
    </source>
</evidence>
<keyword evidence="4" id="KW-1185">Reference proteome</keyword>
<organism evidence="3 4">
    <name type="scientific">Staurois parvus</name>
    <dbReference type="NCBI Taxonomy" id="386267"/>
    <lineage>
        <taxon>Eukaryota</taxon>
        <taxon>Metazoa</taxon>
        <taxon>Chordata</taxon>
        <taxon>Craniata</taxon>
        <taxon>Vertebrata</taxon>
        <taxon>Euteleostomi</taxon>
        <taxon>Amphibia</taxon>
        <taxon>Batrachia</taxon>
        <taxon>Anura</taxon>
        <taxon>Neobatrachia</taxon>
        <taxon>Ranoidea</taxon>
        <taxon>Ranidae</taxon>
        <taxon>Staurois</taxon>
    </lineage>
</organism>
<accession>A0ABN9CB22</accession>
<dbReference type="Proteomes" id="UP001162483">
    <property type="component" value="Unassembled WGS sequence"/>
</dbReference>
<dbReference type="SUPFAM" id="SSF81296">
    <property type="entry name" value="E set domains"/>
    <property type="match status" value="1"/>
</dbReference>
<reference evidence="3" key="1">
    <citation type="submission" date="2023-05" db="EMBL/GenBank/DDBJ databases">
        <authorList>
            <person name="Stuckert A."/>
        </authorList>
    </citation>
    <scope>NUCLEOTIDE SEQUENCE</scope>
</reference>
<dbReference type="SUPFAM" id="SSF54001">
    <property type="entry name" value="Cysteine proteinases"/>
    <property type="match status" value="1"/>
</dbReference>
<dbReference type="InterPro" id="IPR036985">
    <property type="entry name" value="Transglutaminase-like_sf"/>
</dbReference>
<dbReference type="Pfam" id="PF00868">
    <property type="entry name" value="Transglut_N"/>
    <property type="match status" value="1"/>
</dbReference>
<name>A0ABN9CB22_9NEOB</name>
<dbReference type="InterPro" id="IPR038765">
    <property type="entry name" value="Papain-like_cys_pep_sf"/>
</dbReference>
<gene>
    <name evidence="3" type="ORF">SPARVUS_LOCUS4538536</name>
</gene>
<dbReference type="Gene3D" id="3.90.260.10">
    <property type="entry name" value="Transglutaminase-like"/>
    <property type="match status" value="1"/>
</dbReference>
<dbReference type="EMBL" id="CATNWA010008516">
    <property type="protein sequence ID" value="CAI9556367.1"/>
    <property type="molecule type" value="Genomic_DNA"/>
</dbReference>
<dbReference type="PANTHER" id="PTHR11590">
    <property type="entry name" value="PROTEIN-GLUTAMINE GAMMA-GLUTAMYLTRANSFERASE"/>
    <property type="match status" value="1"/>
</dbReference>
<proteinExistence type="inferred from homology"/>
<comment type="caution">
    <text evidence="3">The sequence shown here is derived from an EMBL/GenBank/DDBJ whole genome shotgun (WGS) entry which is preliminary data.</text>
</comment>
<protein>
    <recommendedName>
        <fullName evidence="2">Transglutaminase N-terminal domain-containing protein</fullName>
    </recommendedName>
</protein>
<sequence>MVTLTLNRALKTGDNITFDVQTGKSPDVAKRTKHTFSLSTNEVATGSWKAVSNSTNSNSLTVWITPPVTAVIGYYQMSVRIFSGTYISHKLPGFILLFNPWAIDDDVYLADESERKEYVLNDSTIMYYGNDNYIGEQGWNLGQFEADILPICLLILEKQNMVDISLFYDPKEVSRVCSAMVNSNDDKGVILGDWSGNYADGRSPTSWSGSVAILRQWAKSGPVRYGQCWVFAGVLCTGTFNA</sequence>
<dbReference type="InterPro" id="IPR001102">
    <property type="entry name" value="Transglutaminase_N"/>
</dbReference>
<feature type="domain" description="Transglutaminase N-terminal" evidence="2">
    <location>
        <begin position="2"/>
        <end position="81"/>
    </location>
</feature>
<evidence type="ECO:0000313" key="4">
    <source>
        <dbReference type="Proteomes" id="UP001162483"/>
    </source>
</evidence>
<evidence type="ECO:0000259" key="2">
    <source>
        <dbReference type="Pfam" id="PF00868"/>
    </source>
</evidence>
<dbReference type="InterPro" id="IPR013783">
    <property type="entry name" value="Ig-like_fold"/>
</dbReference>
<dbReference type="InterPro" id="IPR050779">
    <property type="entry name" value="Transglutaminase"/>
</dbReference>
<feature type="non-terminal residue" evidence="3">
    <location>
        <position position="242"/>
    </location>
</feature>
<dbReference type="Gene3D" id="2.60.40.10">
    <property type="entry name" value="Immunoglobulins"/>
    <property type="match status" value="1"/>
</dbReference>
<dbReference type="PANTHER" id="PTHR11590:SF36">
    <property type="entry name" value="PROTEIN-GLUTAMINE GAMMA-GLUTAMYLTRANSFERASE E"/>
    <property type="match status" value="1"/>
</dbReference>
<dbReference type="InterPro" id="IPR014756">
    <property type="entry name" value="Ig_E-set"/>
</dbReference>